<keyword evidence="4 14" id="KW-0132">Cell division</keyword>
<dbReference type="SUPFAM" id="SSF117018">
    <property type="entry name" value="ATP-dependent DNA ligase DNA-binding domain"/>
    <property type="match status" value="1"/>
</dbReference>
<keyword evidence="6 14" id="KW-0479">Metal-binding</keyword>
<feature type="binding site" evidence="14">
    <location>
        <position position="440"/>
    </location>
    <ligand>
        <name>ATP</name>
        <dbReference type="ChEBI" id="CHEBI:30616"/>
    </ligand>
</feature>
<comment type="caution">
    <text evidence="17">The sequence shown here is derived from an EMBL/GenBank/DDBJ whole genome shotgun (WGS) entry which is preliminary data.</text>
</comment>
<dbReference type="GO" id="GO:0006310">
    <property type="term" value="P:DNA recombination"/>
    <property type="evidence" value="ECO:0007669"/>
    <property type="project" value="UniProtKB-UniRule"/>
</dbReference>
<dbReference type="InterPro" id="IPR016059">
    <property type="entry name" value="DNA_ligase_ATP-dep_CS"/>
</dbReference>
<dbReference type="GO" id="GO:0003677">
    <property type="term" value="F:DNA binding"/>
    <property type="evidence" value="ECO:0007669"/>
    <property type="project" value="InterPro"/>
</dbReference>
<keyword evidence="10 14" id="KW-0460">Magnesium</keyword>
<comment type="function">
    <text evidence="14">DNA ligase that seals nicks in double-stranded DNA during DNA replication, DNA recombination and DNA repair.</text>
</comment>
<evidence type="ECO:0000256" key="7">
    <source>
        <dbReference type="ARBA" id="ARBA00022741"/>
    </source>
</evidence>
<dbReference type="FunFam" id="1.10.3260.10:FF:000007">
    <property type="entry name" value="DNA ligase"/>
    <property type="match status" value="1"/>
</dbReference>
<evidence type="ECO:0000256" key="5">
    <source>
        <dbReference type="ARBA" id="ARBA00022705"/>
    </source>
</evidence>
<dbReference type="SUPFAM" id="SSF50249">
    <property type="entry name" value="Nucleic acid-binding proteins"/>
    <property type="match status" value="1"/>
</dbReference>
<evidence type="ECO:0000313" key="17">
    <source>
        <dbReference type="EMBL" id="RZN69756.1"/>
    </source>
</evidence>
<dbReference type="PANTHER" id="PTHR45674">
    <property type="entry name" value="DNA LIGASE 1/3 FAMILY MEMBER"/>
    <property type="match status" value="1"/>
</dbReference>
<dbReference type="Gene3D" id="2.40.50.140">
    <property type="entry name" value="Nucleic acid-binding proteins"/>
    <property type="match status" value="1"/>
</dbReference>
<keyword evidence="7 14" id="KW-0547">Nucleotide-binding</keyword>
<feature type="binding site" evidence="14">
    <location>
        <position position="324"/>
    </location>
    <ligand>
        <name>ATP</name>
        <dbReference type="ChEBI" id="CHEBI:30616"/>
    </ligand>
</feature>
<dbReference type="InterPro" id="IPR012310">
    <property type="entry name" value="DNA_ligase_ATP-dep_cent"/>
</dbReference>
<protein>
    <recommendedName>
        <fullName evidence="2 14">DNA ligase</fullName>
        <ecNumber evidence="14">6.5.1.1</ecNumber>
    </recommendedName>
    <alternativeName>
        <fullName evidence="14">Polydeoxyribonucleotide synthase [ATP]</fullName>
    </alternativeName>
</protein>
<evidence type="ECO:0000256" key="3">
    <source>
        <dbReference type="ARBA" id="ARBA00022598"/>
    </source>
</evidence>
<dbReference type="CDD" id="cd07901">
    <property type="entry name" value="Adenylation_DNA_ligase_Arch_LigB"/>
    <property type="match status" value="1"/>
</dbReference>
<evidence type="ECO:0000256" key="13">
    <source>
        <dbReference type="ARBA" id="ARBA00023306"/>
    </source>
</evidence>
<dbReference type="EMBL" id="RXIL01000069">
    <property type="protein sequence ID" value="RZN69756.1"/>
    <property type="molecule type" value="Genomic_DNA"/>
</dbReference>
<keyword evidence="9 14" id="KW-0067">ATP-binding</keyword>
<feature type="active site" description="N6-AMP-lysine intermediate" evidence="14">
    <location>
        <position position="274"/>
    </location>
</feature>
<gene>
    <name evidence="14" type="primary">lig</name>
    <name evidence="17" type="ORF">EF807_04225</name>
</gene>
<dbReference type="EC" id="6.5.1.1" evidence="14"/>
<dbReference type="SUPFAM" id="SSF56091">
    <property type="entry name" value="DNA ligase/mRNA capping enzyme, catalytic domain"/>
    <property type="match status" value="1"/>
</dbReference>
<dbReference type="GO" id="GO:0051301">
    <property type="term" value="P:cell division"/>
    <property type="evidence" value="ECO:0007669"/>
    <property type="project" value="UniProtKB-KW"/>
</dbReference>
<dbReference type="PROSITE" id="PS00697">
    <property type="entry name" value="DNA_LIGASE_A1"/>
    <property type="match status" value="1"/>
</dbReference>
<reference evidence="17 18" key="1">
    <citation type="journal article" date="2019" name="Nat. Microbiol.">
        <title>Wide diversity of methane and short-chain alkane metabolisms in uncultured archaea.</title>
        <authorList>
            <person name="Borrel G."/>
            <person name="Adam P.S."/>
            <person name="McKay L.J."/>
            <person name="Chen L.X."/>
            <person name="Sierra-Garcia I.N."/>
            <person name="Sieber C.M."/>
            <person name="Letourneur Q."/>
            <person name="Ghozlane A."/>
            <person name="Andersen G.L."/>
            <person name="Li W.J."/>
            <person name="Hallam S.J."/>
            <person name="Muyzer G."/>
            <person name="de Oliveira V.M."/>
            <person name="Inskeep W.P."/>
            <person name="Banfield J.F."/>
            <person name="Gribaldo S."/>
        </authorList>
    </citation>
    <scope>NUCLEOTIDE SEQUENCE [LARGE SCALE GENOMIC DNA]</scope>
    <source>
        <strain evidence="17">NM1b</strain>
    </source>
</reference>
<dbReference type="Gene3D" id="1.10.3260.10">
    <property type="entry name" value="DNA ligase, ATP-dependent, N-terminal domain"/>
    <property type="match status" value="1"/>
</dbReference>
<dbReference type="Proteomes" id="UP000320766">
    <property type="component" value="Unassembled WGS sequence"/>
</dbReference>
<dbReference type="AlphaFoldDB" id="A0A520KWU5"/>
<evidence type="ECO:0000256" key="2">
    <source>
        <dbReference type="ARBA" id="ARBA00013308"/>
    </source>
</evidence>
<evidence type="ECO:0000256" key="14">
    <source>
        <dbReference type="HAMAP-Rule" id="MF_00407"/>
    </source>
</evidence>
<dbReference type="InterPro" id="IPR012340">
    <property type="entry name" value="NA-bd_OB-fold"/>
</dbReference>
<dbReference type="InterPro" id="IPR036599">
    <property type="entry name" value="DNA_ligase_N_sf"/>
</dbReference>
<evidence type="ECO:0000256" key="8">
    <source>
        <dbReference type="ARBA" id="ARBA00022763"/>
    </source>
</evidence>
<dbReference type="InterPro" id="IPR012309">
    <property type="entry name" value="DNA_ligase_ATP-dep_C"/>
</dbReference>
<keyword evidence="11 14" id="KW-0233">DNA recombination</keyword>
<keyword evidence="12 14" id="KW-0234">DNA repair</keyword>
<dbReference type="GO" id="GO:0005524">
    <property type="term" value="F:ATP binding"/>
    <property type="evidence" value="ECO:0007669"/>
    <property type="project" value="UniProtKB-UniRule"/>
</dbReference>
<dbReference type="HAMAP" id="MF_00407">
    <property type="entry name" value="DNA_ligase"/>
    <property type="match status" value="1"/>
</dbReference>
<dbReference type="GO" id="GO:0006281">
    <property type="term" value="P:DNA repair"/>
    <property type="evidence" value="ECO:0007669"/>
    <property type="project" value="UniProtKB-UniRule"/>
</dbReference>
<dbReference type="InterPro" id="IPR012308">
    <property type="entry name" value="DNA_ligase_ATP-dep_N"/>
</dbReference>
<sequence length="614" mass="69542">MLYADLVKIYEKVEKTSKRLEMTGYLVDLFRATPVEIIDRVVYLTQGKLYPDFMGVELGMAEKLSMKAISLVSGVSIKDLEEIRKEMGDLGLVTEVVMIANETSANLKMEHLQMRNKDKEDERTTEPLTVEKVYEDIGKIASTGGSGSQKTKIDILRALLRSATPKEGKFILKTVTGKLRLGIGDMTIIDALSIAFAHKSDKKLVERAYNLHPDLGAIARSLSEGGIGSLSPEKFGMIPGIPVKSMLAERLPSIEEIIDKMRHLHVPGCALEYKYDGIRIQGHFFDKGVKLFSRRLEDLTDQFPDIKESLRESFLSEDGIVEGECVAMNTDTDEMLPFQEVSHRRGRKHGIVEAIEDYPVTLYLFDCLYVDGRDLTNEDYLTRRERLTKIIEPSDKIRISDHQIVKNSKDFEQYFEEAIQNGCEGVVAKSTESAYEAGARGWNWIKYKREYKSEMTDTVDLVVIGAFAGRGRRAGTYGALLMVSYDPEEDRFETVCKLGTGFDDETLIDLPERLRRYRIEEMDKSVISKIEADYWFTPAIVMEVLGAEMTLSPIHTCAFGEIRKNSGLAIRFPRFTGRWRDDKDPGDATTKRELIEMYGAQLKHIGKDKRTFGS</sequence>
<dbReference type="GO" id="GO:0006273">
    <property type="term" value="P:lagging strand elongation"/>
    <property type="evidence" value="ECO:0007669"/>
    <property type="project" value="TreeGrafter"/>
</dbReference>
<feature type="domain" description="ATP-dependent DNA ligase family profile" evidence="16">
    <location>
        <begin position="353"/>
        <end position="486"/>
    </location>
</feature>
<dbReference type="InterPro" id="IPR022865">
    <property type="entry name" value="DNA_ligae_ATP-dep_bac/arc"/>
</dbReference>
<feature type="binding site" evidence="14">
    <location>
        <position position="294"/>
    </location>
    <ligand>
        <name>ATP</name>
        <dbReference type="ChEBI" id="CHEBI:30616"/>
    </ligand>
</feature>
<evidence type="ECO:0000256" key="4">
    <source>
        <dbReference type="ARBA" id="ARBA00022618"/>
    </source>
</evidence>
<dbReference type="Gene3D" id="3.30.470.30">
    <property type="entry name" value="DNA ligase/mRNA capping enzyme"/>
    <property type="match status" value="1"/>
</dbReference>
<evidence type="ECO:0000256" key="6">
    <source>
        <dbReference type="ARBA" id="ARBA00022723"/>
    </source>
</evidence>
<dbReference type="Pfam" id="PF01068">
    <property type="entry name" value="DNA_ligase_A_M"/>
    <property type="match status" value="1"/>
</dbReference>
<proteinExistence type="inferred from homology"/>
<keyword evidence="8 14" id="KW-0227">DNA damage</keyword>
<dbReference type="InterPro" id="IPR000977">
    <property type="entry name" value="DNA_ligase_ATP-dep"/>
</dbReference>
<dbReference type="PANTHER" id="PTHR45674:SF4">
    <property type="entry name" value="DNA LIGASE 1"/>
    <property type="match status" value="1"/>
</dbReference>
<evidence type="ECO:0000256" key="11">
    <source>
        <dbReference type="ARBA" id="ARBA00023172"/>
    </source>
</evidence>
<dbReference type="Pfam" id="PF04679">
    <property type="entry name" value="DNA_ligase_A_C"/>
    <property type="match status" value="1"/>
</dbReference>
<evidence type="ECO:0000256" key="15">
    <source>
        <dbReference type="RuleBase" id="RU004196"/>
    </source>
</evidence>
<evidence type="ECO:0000256" key="9">
    <source>
        <dbReference type="ARBA" id="ARBA00022840"/>
    </source>
</evidence>
<dbReference type="GO" id="GO:0003910">
    <property type="term" value="F:DNA ligase (ATP) activity"/>
    <property type="evidence" value="ECO:0007669"/>
    <property type="project" value="UniProtKB-UniRule"/>
</dbReference>
<accession>A0A520KWU5</accession>
<dbReference type="PROSITE" id="PS50160">
    <property type="entry name" value="DNA_LIGASE_A3"/>
    <property type="match status" value="1"/>
</dbReference>
<evidence type="ECO:0000259" key="16">
    <source>
        <dbReference type="PROSITE" id="PS50160"/>
    </source>
</evidence>
<evidence type="ECO:0000313" key="18">
    <source>
        <dbReference type="Proteomes" id="UP000320766"/>
    </source>
</evidence>
<comment type="similarity">
    <text evidence="1 14 15">Belongs to the ATP-dependent DNA ligase family.</text>
</comment>
<feature type="binding site" evidence="14">
    <location>
        <position position="279"/>
    </location>
    <ligand>
        <name>ATP</name>
        <dbReference type="ChEBI" id="CHEBI:30616"/>
    </ligand>
</feature>
<name>A0A520KWU5_9EURY</name>
<evidence type="ECO:0000256" key="1">
    <source>
        <dbReference type="ARBA" id="ARBA00007572"/>
    </source>
</evidence>
<dbReference type="Pfam" id="PF04675">
    <property type="entry name" value="DNA_ligase_A_N"/>
    <property type="match status" value="1"/>
</dbReference>
<organism evidence="17 18">
    <name type="scientific">Candidatus Methanolliviera hydrocarbonicum</name>
    <dbReference type="NCBI Taxonomy" id="2491085"/>
    <lineage>
        <taxon>Archaea</taxon>
        <taxon>Methanobacteriati</taxon>
        <taxon>Methanobacteriota</taxon>
        <taxon>Candidatus Methanoliparia</taxon>
        <taxon>Candidatus Methanoliparales</taxon>
        <taxon>Candidatus Methanollivieraceae</taxon>
        <taxon>Candidatus Methanolliviera</taxon>
    </lineage>
</organism>
<dbReference type="GO" id="GO:0071897">
    <property type="term" value="P:DNA biosynthetic process"/>
    <property type="evidence" value="ECO:0007669"/>
    <property type="project" value="InterPro"/>
</dbReference>
<feature type="binding site" evidence="14">
    <location>
        <position position="365"/>
    </location>
    <ligand>
        <name>ATP</name>
        <dbReference type="ChEBI" id="CHEBI:30616"/>
    </ligand>
</feature>
<comment type="cofactor">
    <cofactor evidence="14">
        <name>Mg(2+)</name>
        <dbReference type="ChEBI" id="CHEBI:18420"/>
    </cofactor>
</comment>
<evidence type="ECO:0000256" key="10">
    <source>
        <dbReference type="ARBA" id="ARBA00022842"/>
    </source>
</evidence>
<dbReference type="GO" id="GO:0046872">
    <property type="term" value="F:metal ion binding"/>
    <property type="evidence" value="ECO:0007669"/>
    <property type="project" value="UniProtKB-KW"/>
</dbReference>
<keyword evidence="13 14" id="KW-0131">Cell cycle</keyword>
<evidence type="ECO:0000256" key="12">
    <source>
        <dbReference type="ARBA" id="ARBA00023204"/>
    </source>
</evidence>
<keyword evidence="5 14" id="KW-0235">DNA replication</keyword>
<dbReference type="NCBIfam" id="TIGR00574">
    <property type="entry name" value="dnl1"/>
    <property type="match status" value="1"/>
</dbReference>
<dbReference type="FunFam" id="2.40.50.140:FF:000062">
    <property type="entry name" value="DNA ligase"/>
    <property type="match status" value="1"/>
</dbReference>
<feature type="binding site" evidence="14">
    <location>
        <position position="446"/>
    </location>
    <ligand>
        <name>ATP</name>
        <dbReference type="ChEBI" id="CHEBI:30616"/>
    </ligand>
</feature>
<keyword evidence="3 14" id="KW-0436">Ligase</keyword>
<dbReference type="InterPro" id="IPR050191">
    <property type="entry name" value="ATP-dep_DNA_ligase"/>
</dbReference>
<dbReference type="PROSITE" id="PS00333">
    <property type="entry name" value="DNA_LIGASE_A2"/>
    <property type="match status" value="1"/>
</dbReference>
<dbReference type="CDD" id="cd07969">
    <property type="entry name" value="OBF_DNA_ligase_I"/>
    <property type="match status" value="1"/>
</dbReference>
<feature type="binding site" evidence="14">
    <location>
        <position position="272"/>
    </location>
    <ligand>
        <name>ATP</name>
        <dbReference type="ChEBI" id="CHEBI:30616"/>
    </ligand>
</feature>
<comment type="catalytic activity">
    <reaction evidence="14">
        <text>ATP + (deoxyribonucleotide)n-3'-hydroxyl + 5'-phospho-(deoxyribonucleotide)m = (deoxyribonucleotide)n+m + AMP + diphosphate.</text>
        <dbReference type="EC" id="6.5.1.1"/>
    </reaction>
</comment>